<sequence length="131" mass="15714">MFQKLTDELEANRNSDNAYQMEKYMKNQFPFFGIKAPERKKISNRFFQETNLLKKPFDSAFVLALWDKNEREYQNIALDYIDKSLRNISIKHLTLMESLITTKSWWDTVDMLAQKPIGKLPWNILRSFKKK</sequence>
<gene>
    <name evidence="1" type="ORF">ABC228_03890</name>
</gene>
<organism evidence="1 2">
    <name type="scientific">Ornithinibacillus xuwenensis</name>
    <dbReference type="NCBI Taxonomy" id="3144668"/>
    <lineage>
        <taxon>Bacteria</taxon>
        <taxon>Bacillati</taxon>
        <taxon>Bacillota</taxon>
        <taxon>Bacilli</taxon>
        <taxon>Bacillales</taxon>
        <taxon>Bacillaceae</taxon>
        <taxon>Ornithinibacillus</taxon>
    </lineage>
</organism>
<accession>A0ABU9XHI2</accession>
<dbReference type="Proteomes" id="UP001444625">
    <property type="component" value="Unassembled WGS sequence"/>
</dbReference>
<reference evidence="1 2" key="1">
    <citation type="submission" date="2024-05" db="EMBL/GenBank/DDBJ databases">
        <authorList>
            <person name="Haq I."/>
            <person name="Ullah Z."/>
            <person name="Ahmad R."/>
            <person name="Li M."/>
            <person name="Tong Y."/>
        </authorList>
    </citation>
    <scope>NUCLEOTIDE SEQUENCE [LARGE SCALE GENOMIC DNA]</scope>
    <source>
        <strain evidence="1 2">16A2E</strain>
    </source>
</reference>
<evidence type="ECO:0000313" key="2">
    <source>
        <dbReference type="Proteomes" id="UP001444625"/>
    </source>
</evidence>
<dbReference type="PANTHER" id="PTHR34070:SF1">
    <property type="entry name" value="DNA ALKYLATION REPAIR PROTEIN"/>
    <property type="match status" value="1"/>
</dbReference>
<name>A0ABU9XHI2_9BACI</name>
<dbReference type="Pfam" id="PF08713">
    <property type="entry name" value="DNA_alkylation"/>
    <property type="match status" value="1"/>
</dbReference>
<dbReference type="InterPro" id="IPR016024">
    <property type="entry name" value="ARM-type_fold"/>
</dbReference>
<dbReference type="SUPFAM" id="SSF48371">
    <property type="entry name" value="ARM repeat"/>
    <property type="match status" value="1"/>
</dbReference>
<dbReference type="Gene3D" id="1.20.1660.10">
    <property type="entry name" value="Hypothetical protein (EF3068)"/>
    <property type="match status" value="1"/>
</dbReference>
<keyword evidence="2" id="KW-1185">Reference proteome</keyword>
<protein>
    <submittedName>
        <fullName evidence="1">DNA alkylation repair protein</fullName>
    </submittedName>
</protein>
<dbReference type="InterPro" id="IPR014825">
    <property type="entry name" value="DNA_alkylation"/>
</dbReference>
<comment type="caution">
    <text evidence="1">The sequence shown here is derived from an EMBL/GenBank/DDBJ whole genome shotgun (WGS) entry which is preliminary data.</text>
</comment>
<dbReference type="PANTHER" id="PTHR34070">
    <property type="entry name" value="ARMADILLO-TYPE FOLD"/>
    <property type="match status" value="1"/>
</dbReference>
<dbReference type="EMBL" id="JBDIML010000001">
    <property type="protein sequence ID" value="MEN2766317.1"/>
    <property type="molecule type" value="Genomic_DNA"/>
</dbReference>
<evidence type="ECO:0000313" key="1">
    <source>
        <dbReference type="EMBL" id="MEN2766317.1"/>
    </source>
</evidence>
<proteinExistence type="predicted"/>